<sequence length="316" mass="34417">MWVLTVCVLGLDIVQVNVNRFGPTLCCGSSLPLLLGLCKDDASKLNNKISSLLSSSTSSKASSSPYTTSSHGSTTPHHHAALLRRNDAAALLRRTTASLCSSASLLAAAFLCSASPLLLVPPLLHPSLLDSLSLITIGRLLAIRVPNPHCQEQNTRLKLMQLGSIFLLKKAPSVRLATQVMEDLCERYFGPLFELLSHDKLGAPEIVPDYPILSVDDLADQIAENKILHSHLEALHIRKAKKERNAASISFGSSSADTFGDAGLQTVMTCLRNSKEIVNTCHCKFVSPVYLYIHFKFSTFTVRNRSVSFDIISSKF</sequence>
<evidence type="ECO:0000313" key="4">
    <source>
        <dbReference type="Proteomes" id="UP000289738"/>
    </source>
</evidence>
<organism evidence="3 4">
    <name type="scientific">Arachis hypogaea</name>
    <name type="common">Peanut</name>
    <dbReference type="NCBI Taxonomy" id="3818"/>
    <lineage>
        <taxon>Eukaryota</taxon>
        <taxon>Viridiplantae</taxon>
        <taxon>Streptophyta</taxon>
        <taxon>Embryophyta</taxon>
        <taxon>Tracheophyta</taxon>
        <taxon>Spermatophyta</taxon>
        <taxon>Magnoliopsida</taxon>
        <taxon>eudicotyledons</taxon>
        <taxon>Gunneridae</taxon>
        <taxon>Pentapetalae</taxon>
        <taxon>rosids</taxon>
        <taxon>fabids</taxon>
        <taxon>Fabales</taxon>
        <taxon>Fabaceae</taxon>
        <taxon>Papilionoideae</taxon>
        <taxon>50 kb inversion clade</taxon>
        <taxon>dalbergioids sensu lato</taxon>
        <taxon>Dalbergieae</taxon>
        <taxon>Pterocarpus clade</taxon>
        <taxon>Arachis</taxon>
    </lineage>
</organism>
<evidence type="ECO:0000256" key="1">
    <source>
        <dbReference type="SAM" id="MobiDB-lite"/>
    </source>
</evidence>
<dbReference type="STRING" id="3818.A0A445C6C0"/>
<reference evidence="3 4" key="1">
    <citation type="submission" date="2019-01" db="EMBL/GenBank/DDBJ databases">
        <title>Sequencing of cultivated peanut Arachis hypogaea provides insights into genome evolution and oil improvement.</title>
        <authorList>
            <person name="Chen X."/>
        </authorList>
    </citation>
    <scope>NUCLEOTIDE SEQUENCE [LARGE SCALE GENOMIC DNA]</scope>
    <source>
        <strain evidence="4">cv. Fuhuasheng</strain>
        <tissue evidence="3">Leaves</tissue>
    </source>
</reference>
<evidence type="ECO:0000256" key="2">
    <source>
        <dbReference type="SAM" id="SignalP"/>
    </source>
</evidence>
<dbReference type="EMBL" id="SDMP01000007">
    <property type="protein sequence ID" value="RYR46472.1"/>
    <property type="molecule type" value="Genomic_DNA"/>
</dbReference>
<feature type="compositionally biased region" description="Low complexity" evidence="1">
    <location>
        <begin position="55"/>
        <end position="75"/>
    </location>
</feature>
<feature type="region of interest" description="Disordered" evidence="1">
    <location>
        <begin position="55"/>
        <end position="78"/>
    </location>
</feature>
<feature type="chain" id="PRO_5019252739" evidence="2">
    <location>
        <begin position="19"/>
        <end position="316"/>
    </location>
</feature>
<dbReference type="AlphaFoldDB" id="A0A445C6C0"/>
<name>A0A445C6C0_ARAHY</name>
<feature type="signal peptide" evidence="2">
    <location>
        <begin position="1"/>
        <end position="18"/>
    </location>
</feature>
<evidence type="ECO:0000313" key="3">
    <source>
        <dbReference type="EMBL" id="RYR46472.1"/>
    </source>
</evidence>
<accession>A0A445C6C0</accession>
<keyword evidence="2" id="KW-0732">Signal</keyword>
<protein>
    <submittedName>
        <fullName evidence="3">Uncharacterized protein</fullName>
    </submittedName>
</protein>
<comment type="caution">
    <text evidence="3">The sequence shown here is derived from an EMBL/GenBank/DDBJ whole genome shotgun (WGS) entry which is preliminary data.</text>
</comment>
<keyword evidence="4" id="KW-1185">Reference proteome</keyword>
<dbReference type="Proteomes" id="UP000289738">
    <property type="component" value="Chromosome A07"/>
</dbReference>
<gene>
    <name evidence="3" type="ORF">Ahy_A07g032210</name>
</gene>
<proteinExistence type="predicted"/>